<evidence type="ECO:0000256" key="1">
    <source>
        <dbReference type="ARBA" id="ARBA00001974"/>
    </source>
</evidence>
<keyword evidence="5 12" id="KW-0285">Flavoprotein</keyword>
<evidence type="ECO:0000256" key="5">
    <source>
        <dbReference type="ARBA" id="ARBA00022630"/>
    </source>
</evidence>
<evidence type="ECO:0000256" key="4">
    <source>
        <dbReference type="ARBA" id="ARBA00022605"/>
    </source>
</evidence>
<name>J1F3I6_9LACO</name>
<comment type="cofactor">
    <cofactor evidence="1 12">
        <name>FAD</name>
        <dbReference type="ChEBI" id="CHEBI:57692"/>
    </cofactor>
</comment>
<dbReference type="InterPro" id="IPR004620">
    <property type="entry name" value="MTHF_reductase_bac"/>
</dbReference>
<dbReference type="PATRIC" id="fig|1046596.6.peg.2061"/>
<keyword evidence="14" id="KW-1185">Reference proteome</keyword>
<dbReference type="Gene3D" id="3.20.20.220">
    <property type="match status" value="1"/>
</dbReference>
<keyword evidence="8" id="KW-0520">NAD</keyword>
<dbReference type="CDD" id="cd00537">
    <property type="entry name" value="MTHFR"/>
    <property type="match status" value="1"/>
</dbReference>
<evidence type="ECO:0000313" key="13">
    <source>
        <dbReference type="EMBL" id="KRN08682.1"/>
    </source>
</evidence>
<dbReference type="GeneID" id="98317157"/>
<proteinExistence type="inferred from homology"/>
<dbReference type="EMBL" id="AYYH01000056">
    <property type="protein sequence ID" value="KRN08682.1"/>
    <property type="molecule type" value="Genomic_DNA"/>
</dbReference>
<dbReference type="EC" id="1.5.1.54" evidence="12"/>
<dbReference type="GO" id="GO:0009086">
    <property type="term" value="P:methionine biosynthetic process"/>
    <property type="evidence" value="ECO:0007669"/>
    <property type="project" value="UniProtKB-KW"/>
</dbReference>
<dbReference type="GO" id="GO:0005829">
    <property type="term" value="C:cytosol"/>
    <property type="evidence" value="ECO:0007669"/>
    <property type="project" value="InterPro"/>
</dbReference>
<evidence type="ECO:0000256" key="3">
    <source>
        <dbReference type="ARBA" id="ARBA00006743"/>
    </source>
</evidence>
<evidence type="ECO:0000313" key="14">
    <source>
        <dbReference type="Proteomes" id="UP000050898"/>
    </source>
</evidence>
<dbReference type="PANTHER" id="PTHR45754">
    <property type="entry name" value="METHYLENETETRAHYDROFOLATE REDUCTASE"/>
    <property type="match status" value="1"/>
</dbReference>
<dbReference type="SUPFAM" id="SSF51730">
    <property type="entry name" value="FAD-linked oxidoreductase"/>
    <property type="match status" value="1"/>
</dbReference>
<dbReference type="PANTHER" id="PTHR45754:SF3">
    <property type="entry name" value="METHYLENETETRAHYDROFOLATE REDUCTASE (NADPH)"/>
    <property type="match status" value="1"/>
</dbReference>
<protein>
    <recommendedName>
        <fullName evidence="12">Methylenetetrahydrofolate reductase</fullName>
        <ecNumber evidence="12">1.5.1.54</ecNumber>
    </recommendedName>
</protein>
<evidence type="ECO:0000256" key="12">
    <source>
        <dbReference type="RuleBase" id="RU003862"/>
    </source>
</evidence>
<dbReference type="Proteomes" id="UP000050898">
    <property type="component" value="Unassembled WGS sequence"/>
</dbReference>
<dbReference type="GO" id="GO:0106312">
    <property type="term" value="F:methylenetetrahydrofolate reductase (NADH) activity"/>
    <property type="evidence" value="ECO:0007669"/>
    <property type="project" value="UniProtKB-EC"/>
</dbReference>
<comment type="pathway">
    <text evidence="10">Amino-acid biosynthesis; L-methionine biosynthesis via de novo pathway.</text>
</comment>
<dbReference type="GO" id="GO:0071949">
    <property type="term" value="F:FAD binding"/>
    <property type="evidence" value="ECO:0007669"/>
    <property type="project" value="TreeGrafter"/>
</dbReference>
<comment type="pathway">
    <text evidence="2 12">One-carbon metabolism; tetrahydrofolate interconversion.</text>
</comment>
<dbReference type="InterPro" id="IPR029041">
    <property type="entry name" value="FAD-linked_oxidoreductase-like"/>
</dbReference>
<evidence type="ECO:0000256" key="7">
    <source>
        <dbReference type="ARBA" id="ARBA00023002"/>
    </source>
</evidence>
<organism evidence="13 14">
    <name type="scientific">Liquorilactobacillus mali KCTC 3596 = DSM 20444</name>
    <dbReference type="NCBI Taxonomy" id="1046596"/>
    <lineage>
        <taxon>Bacteria</taxon>
        <taxon>Bacillati</taxon>
        <taxon>Bacillota</taxon>
        <taxon>Bacilli</taxon>
        <taxon>Lactobacillales</taxon>
        <taxon>Lactobacillaceae</taxon>
        <taxon>Liquorilactobacillus</taxon>
    </lineage>
</organism>
<dbReference type="AlphaFoldDB" id="J1F3I6"/>
<sequence length="285" mass="32354">MDKVLTKPHISFEIFPPSNNVQNTKIYQTVQALGDLRPEFISVTCNNKRLNFKDSTLRIASYIEKELQIPGVVHLTARYFDKGQIDYILAKLKRVGIHNILVLRGDLVPGREPKNDFKYATDLIDYIKQKDNSFKIFGACYPEGHPESPDKVTDIRRLQTKVAAGCDCLITQMFFSNDTFYQFRENCALANIDVPILAGIMPIVNRSQALHVIQNSASYLPKKFIAMLNRYQTDPAALKATGLAYAINQIVDLVTQDVDGVHLYTMNHPDVARHIYQETETLFAI</sequence>
<accession>J1F3I6</accession>
<keyword evidence="9" id="KW-0486">Methionine biosynthesis</keyword>
<dbReference type="InterPro" id="IPR003171">
    <property type="entry name" value="Mehydrof_redctse-like"/>
</dbReference>
<keyword evidence="4" id="KW-0028">Amino-acid biosynthesis</keyword>
<dbReference type="Pfam" id="PF02219">
    <property type="entry name" value="MTHFR"/>
    <property type="match status" value="1"/>
</dbReference>
<dbReference type="OrthoDB" id="9812555at2"/>
<dbReference type="RefSeq" id="WP_003689023.1">
    <property type="nucleotide sequence ID" value="NZ_AKKT01000080.1"/>
</dbReference>
<evidence type="ECO:0000256" key="10">
    <source>
        <dbReference type="ARBA" id="ARBA00034478"/>
    </source>
</evidence>
<evidence type="ECO:0000256" key="9">
    <source>
        <dbReference type="ARBA" id="ARBA00023167"/>
    </source>
</evidence>
<evidence type="ECO:0000256" key="8">
    <source>
        <dbReference type="ARBA" id="ARBA00023027"/>
    </source>
</evidence>
<evidence type="ECO:0000256" key="6">
    <source>
        <dbReference type="ARBA" id="ARBA00022827"/>
    </source>
</evidence>
<dbReference type="GO" id="GO:0035999">
    <property type="term" value="P:tetrahydrofolate interconversion"/>
    <property type="evidence" value="ECO:0007669"/>
    <property type="project" value="UniProtKB-UniPathway"/>
</dbReference>
<evidence type="ECO:0000256" key="11">
    <source>
        <dbReference type="ARBA" id="ARBA00048628"/>
    </source>
</evidence>
<evidence type="ECO:0000256" key="2">
    <source>
        <dbReference type="ARBA" id="ARBA00004777"/>
    </source>
</evidence>
<reference evidence="13 14" key="1">
    <citation type="journal article" date="2015" name="Genome Announc.">
        <title>Expanding the biotechnology potential of lactobacilli through comparative genomics of 213 strains and associated genera.</title>
        <authorList>
            <person name="Sun Z."/>
            <person name="Harris H.M."/>
            <person name="McCann A."/>
            <person name="Guo C."/>
            <person name="Argimon S."/>
            <person name="Zhang W."/>
            <person name="Yang X."/>
            <person name="Jeffery I.B."/>
            <person name="Cooney J.C."/>
            <person name="Kagawa T.F."/>
            <person name="Liu W."/>
            <person name="Song Y."/>
            <person name="Salvetti E."/>
            <person name="Wrobel A."/>
            <person name="Rasinkangas P."/>
            <person name="Parkhill J."/>
            <person name="Rea M.C."/>
            <person name="O'Sullivan O."/>
            <person name="Ritari J."/>
            <person name="Douillard F.P."/>
            <person name="Paul Ross R."/>
            <person name="Yang R."/>
            <person name="Briner A.E."/>
            <person name="Felis G.E."/>
            <person name="de Vos W.M."/>
            <person name="Barrangou R."/>
            <person name="Klaenhammer T.R."/>
            <person name="Caufield P.W."/>
            <person name="Cui Y."/>
            <person name="Zhang H."/>
            <person name="O'Toole P.W."/>
        </authorList>
    </citation>
    <scope>NUCLEOTIDE SEQUENCE [LARGE SCALE GENOMIC DNA]</scope>
    <source>
        <strain evidence="13 14">DSM 20444</strain>
    </source>
</reference>
<dbReference type="UniPathway" id="UPA00193"/>
<comment type="caution">
    <text evidence="13">The sequence shown here is derived from an EMBL/GenBank/DDBJ whole genome shotgun (WGS) entry which is preliminary data.</text>
</comment>
<dbReference type="NCBIfam" id="TIGR00676">
    <property type="entry name" value="fadh2"/>
    <property type="match status" value="1"/>
</dbReference>
<keyword evidence="6 12" id="KW-0274">FAD</keyword>
<keyword evidence="7 12" id="KW-0560">Oxidoreductase</keyword>
<comment type="similarity">
    <text evidence="3 12">Belongs to the methylenetetrahydrofolate reductase family.</text>
</comment>
<gene>
    <name evidence="13" type="ORF">FD00_GL001965</name>
</gene>
<comment type="catalytic activity">
    <reaction evidence="11">
        <text>(6S)-5-methyl-5,6,7,8-tetrahydrofolate + NAD(+) = (6R)-5,10-methylene-5,6,7,8-tetrahydrofolate + NADH + H(+)</text>
        <dbReference type="Rhea" id="RHEA:19821"/>
        <dbReference type="ChEBI" id="CHEBI:15378"/>
        <dbReference type="ChEBI" id="CHEBI:15636"/>
        <dbReference type="ChEBI" id="CHEBI:18608"/>
        <dbReference type="ChEBI" id="CHEBI:57540"/>
        <dbReference type="ChEBI" id="CHEBI:57945"/>
        <dbReference type="EC" id="1.5.1.54"/>
    </reaction>
    <physiologicalReaction direction="right-to-left" evidence="11">
        <dbReference type="Rhea" id="RHEA:19823"/>
    </physiologicalReaction>
</comment>